<dbReference type="Proteomes" id="UP000515663">
    <property type="component" value="Chromosome"/>
</dbReference>
<dbReference type="AlphaFoldDB" id="A0A7D7QR74"/>
<reference evidence="2" key="1">
    <citation type="submission" date="2020-07" db="EMBL/GenBank/DDBJ databases">
        <title>novel species isolated from the respiratory tract of Marmot.</title>
        <authorList>
            <person name="Zhang G."/>
        </authorList>
    </citation>
    <scope>NUCLEOTIDE SEQUENCE [LARGE SCALE GENOMIC DNA]</scope>
    <source>
        <strain evidence="2">686</strain>
    </source>
</reference>
<dbReference type="EMBL" id="CP059491">
    <property type="protein sequence ID" value="QMT02606.1"/>
    <property type="molecule type" value="Genomic_DNA"/>
</dbReference>
<dbReference type="KEGG" id="gji:H1R19_05500"/>
<dbReference type="RefSeq" id="WP_219850787.1">
    <property type="nucleotide sequence ID" value="NZ_CP059491.1"/>
</dbReference>
<gene>
    <name evidence="1" type="ORF">H1R19_05500</name>
</gene>
<protein>
    <submittedName>
        <fullName evidence="1">Uncharacterized protein</fullName>
    </submittedName>
</protein>
<evidence type="ECO:0000313" key="2">
    <source>
        <dbReference type="Proteomes" id="UP000515663"/>
    </source>
</evidence>
<name>A0A7D7QR74_9ACTN</name>
<accession>A0A7D7QR74</accession>
<keyword evidence="2" id="KW-1185">Reference proteome</keyword>
<proteinExistence type="predicted"/>
<evidence type="ECO:0000313" key="1">
    <source>
        <dbReference type="EMBL" id="QMT02606.1"/>
    </source>
</evidence>
<organism evidence="1 2">
    <name type="scientific">Gordonia jinghuaiqii</name>
    <dbReference type="NCBI Taxonomy" id="2758710"/>
    <lineage>
        <taxon>Bacteria</taxon>
        <taxon>Bacillati</taxon>
        <taxon>Actinomycetota</taxon>
        <taxon>Actinomycetes</taxon>
        <taxon>Mycobacteriales</taxon>
        <taxon>Gordoniaceae</taxon>
        <taxon>Gordonia</taxon>
    </lineage>
</organism>
<sequence length="267" mass="29970">MIDERLAMAINRKIDGFLTEVAQGTNAKAKALRRASDEATVTARAFVQQVEPLGRQAYSQLSAEKIGRIGDRRNVLALRDTTGVPGTVQPFTFGPFTRRHQYLHRFGLLSSTIELTYWQGRAEELRRNGSVDTPLMPPPTAKPDASGMFRWYDESELRELTITDWAYGSTADSLAAVRSRGRDLPCTSTDAANLFLDTDTGQTYIAWSYDRLRGVLVSVPGVHFEEVPQVGTQIAPHTWIESTDDYVARIIACELAIDDVRRSRYRR</sequence>